<keyword evidence="3" id="KW-1185">Reference proteome</keyword>
<evidence type="ECO:0000259" key="1">
    <source>
        <dbReference type="Pfam" id="PF13456"/>
    </source>
</evidence>
<dbReference type="InterPro" id="IPR002156">
    <property type="entry name" value="RNaseH_domain"/>
</dbReference>
<dbReference type="Proteomes" id="UP000593561">
    <property type="component" value="Unassembled WGS sequence"/>
</dbReference>
<dbReference type="GO" id="GO:0004523">
    <property type="term" value="F:RNA-DNA hybrid ribonuclease activity"/>
    <property type="evidence" value="ECO:0007669"/>
    <property type="project" value="InterPro"/>
</dbReference>
<accession>A0A7J8TKC5</accession>
<dbReference type="AlphaFoldDB" id="A0A7J8TKC5"/>
<gene>
    <name evidence="2" type="ORF">Godav_029302</name>
</gene>
<comment type="caution">
    <text evidence="2">The sequence shown here is derived from an EMBL/GenBank/DDBJ whole genome shotgun (WGS) entry which is preliminary data.</text>
</comment>
<protein>
    <recommendedName>
        <fullName evidence="1">RNase H type-1 domain-containing protein</fullName>
    </recommendedName>
</protein>
<sequence>MQCEGRNTHPSLKDCPTVQAILALGGLDNRLLVRDYSYCIDWIEDIMCVGYESEDEARVVWDRAKTLCQDFRIHNLVNKLVLPITHYETLMVSFLVGGGGFKDEELTAEWAELYAFEESLRIACSINISKVIFETDCASLVNRVKKRGK</sequence>
<dbReference type="EMBL" id="JABFAC010250963">
    <property type="protein sequence ID" value="MBA0638647.1"/>
    <property type="molecule type" value="Genomic_DNA"/>
</dbReference>
<name>A0A7J8TKC5_GOSDV</name>
<proteinExistence type="predicted"/>
<dbReference type="GO" id="GO:0003676">
    <property type="term" value="F:nucleic acid binding"/>
    <property type="evidence" value="ECO:0007669"/>
    <property type="project" value="InterPro"/>
</dbReference>
<evidence type="ECO:0000313" key="3">
    <source>
        <dbReference type="Proteomes" id="UP000593561"/>
    </source>
</evidence>
<feature type="domain" description="RNase H type-1" evidence="1">
    <location>
        <begin position="102"/>
        <end position="147"/>
    </location>
</feature>
<dbReference type="Pfam" id="PF13456">
    <property type="entry name" value="RVT_3"/>
    <property type="match status" value="1"/>
</dbReference>
<organism evidence="2 3">
    <name type="scientific">Gossypium davidsonii</name>
    <name type="common">Davidson's cotton</name>
    <name type="synonym">Gossypium klotzschianum subsp. davidsonii</name>
    <dbReference type="NCBI Taxonomy" id="34287"/>
    <lineage>
        <taxon>Eukaryota</taxon>
        <taxon>Viridiplantae</taxon>
        <taxon>Streptophyta</taxon>
        <taxon>Embryophyta</taxon>
        <taxon>Tracheophyta</taxon>
        <taxon>Spermatophyta</taxon>
        <taxon>Magnoliopsida</taxon>
        <taxon>eudicotyledons</taxon>
        <taxon>Gunneridae</taxon>
        <taxon>Pentapetalae</taxon>
        <taxon>rosids</taxon>
        <taxon>malvids</taxon>
        <taxon>Malvales</taxon>
        <taxon>Malvaceae</taxon>
        <taxon>Malvoideae</taxon>
        <taxon>Gossypium</taxon>
    </lineage>
</organism>
<evidence type="ECO:0000313" key="2">
    <source>
        <dbReference type="EMBL" id="MBA0638647.1"/>
    </source>
</evidence>
<reference evidence="2 3" key="1">
    <citation type="journal article" date="2019" name="Genome Biol. Evol.">
        <title>Insights into the evolution of the New World diploid cottons (Gossypium, subgenus Houzingenia) based on genome sequencing.</title>
        <authorList>
            <person name="Grover C.E."/>
            <person name="Arick M.A. 2nd"/>
            <person name="Thrash A."/>
            <person name="Conover J.L."/>
            <person name="Sanders W.S."/>
            <person name="Peterson D.G."/>
            <person name="Frelichowski J.E."/>
            <person name="Scheffler J.A."/>
            <person name="Scheffler B.E."/>
            <person name="Wendel J.F."/>
        </authorList>
    </citation>
    <scope>NUCLEOTIDE SEQUENCE [LARGE SCALE GENOMIC DNA]</scope>
    <source>
        <strain evidence="2">27</strain>
        <tissue evidence="2">Leaf</tissue>
    </source>
</reference>